<dbReference type="PANTHER" id="PTHR11895:SF176">
    <property type="entry name" value="AMIDASE AMID-RELATED"/>
    <property type="match status" value="1"/>
</dbReference>
<dbReference type="Gene3D" id="3.90.1300.10">
    <property type="entry name" value="Amidase signature (AS) domain"/>
    <property type="match status" value="1"/>
</dbReference>
<dbReference type="NCBIfam" id="NF005460">
    <property type="entry name" value="PRK07056.1"/>
    <property type="match status" value="1"/>
</dbReference>
<feature type="domain" description="Amidase" evidence="1">
    <location>
        <begin position="18"/>
        <end position="431"/>
    </location>
</feature>
<dbReference type="Proteomes" id="UP001521209">
    <property type="component" value="Unassembled WGS sequence"/>
</dbReference>
<accession>A0ABS9E5E0</accession>
<gene>
    <name evidence="2" type="ORF">L2A60_19525</name>
</gene>
<evidence type="ECO:0000313" key="3">
    <source>
        <dbReference type="Proteomes" id="UP001521209"/>
    </source>
</evidence>
<dbReference type="PANTHER" id="PTHR11895">
    <property type="entry name" value="TRANSAMIDASE"/>
    <property type="match status" value="1"/>
</dbReference>
<dbReference type="EMBL" id="JAKGBZ010000090">
    <property type="protein sequence ID" value="MCF3948837.1"/>
    <property type="molecule type" value="Genomic_DNA"/>
</dbReference>
<proteinExistence type="predicted"/>
<name>A0ABS9E5E0_9PROT</name>
<sequence length="454" mass="48293">MASLTHDLERGRTTALALVESCLAAIHDVDGEGGYTFVDVDAAGALKTASAFDAMREAGSAPSPFAGIPIAVKDLFDVQGQVTRAGSTVLAGNQPAQRDAECIGRLRRMGFVIIGRTNMTEFAYSGLGLNPHYGTPRSRWRPHESRVPGGSSSGSAIAVAMGMAHAGIGTDTGGSCRIPAAFNSLVGFKPTARRVPLDGIVPLSSSLDSVGSIARSVHCCATLDTILAGETTRPLEARPLHGLRLAVPRNIALDDIESCVAEEFDRALHRLSRNGALIERVVVPELDEVAELNAKGGLAAAESFAWHRHLLEERATEYDPRVLARIRCGADQSAADYIELHGKRRSLITRATARIAPYDAVLMPTTPILPPPIEGLTEDADFQRVNLLALRNPTFINIIDGCALSLPINRDNKAPVGLMIAGPANTDRDILSIALAIEALGRDWDRSPIAADEV</sequence>
<dbReference type="SUPFAM" id="SSF75304">
    <property type="entry name" value="Amidase signature (AS) enzymes"/>
    <property type="match status" value="1"/>
</dbReference>
<dbReference type="InterPro" id="IPR036928">
    <property type="entry name" value="AS_sf"/>
</dbReference>
<comment type="caution">
    <text evidence="2">The sequence shown here is derived from an EMBL/GenBank/DDBJ whole genome shotgun (WGS) entry which is preliminary data.</text>
</comment>
<organism evidence="2 3">
    <name type="scientific">Acidiphilium iwatense</name>
    <dbReference type="NCBI Taxonomy" id="768198"/>
    <lineage>
        <taxon>Bacteria</taxon>
        <taxon>Pseudomonadati</taxon>
        <taxon>Pseudomonadota</taxon>
        <taxon>Alphaproteobacteria</taxon>
        <taxon>Acetobacterales</taxon>
        <taxon>Acidocellaceae</taxon>
        <taxon>Acidiphilium</taxon>
    </lineage>
</organism>
<evidence type="ECO:0000259" key="1">
    <source>
        <dbReference type="Pfam" id="PF01425"/>
    </source>
</evidence>
<reference evidence="2 3" key="1">
    <citation type="submission" date="2022-01" db="EMBL/GenBank/DDBJ databases">
        <authorList>
            <person name="Won M."/>
            <person name="Kim S.-J."/>
            <person name="Kwon S.-W."/>
        </authorList>
    </citation>
    <scope>NUCLEOTIDE SEQUENCE [LARGE SCALE GENOMIC DNA]</scope>
    <source>
        <strain evidence="2 3">KCTC 23505</strain>
    </source>
</reference>
<dbReference type="InterPro" id="IPR000120">
    <property type="entry name" value="Amidase"/>
</dbReference>
<protein>
    <submittedName>
        <fullName evidence="2">Amidase</fullName>
    </submittedName>
</protein>
<dbReference type="InterPro" id="IPR023631">
    <property type="entry name" value="Amidase_dom"/>
</dbReference>
<keyword evidence="3" id="KW-1185">Reference proteome</keyword>
<dbReference type="RefSeq" id="WP_235706146.1">
    <property type="nucleotide sequence ID" value="NZ_JAKGBZ010000090.1"/>
</dbReference>
<dbReference type="Pfam" id="PF01425">
    <property type="entry name" value="Amidase"/>
    <property type="match status" value="1"/>
</dbReference>
<evidence type="ECO:0000313" key="2">
    <source>
        <dbReference type="EMBL" id="MCF3948837.1"/>
    </source>
</evidence>